<dbReference type="EMBL" id="KV722641">
    <property type="protein sequence ID" value="OCH84725.1"/>
    <property type="molecule type" value="Genomic_DNA"/>
</dbReference>
<reference evidence="1 2" key="1">
    <citation type="submission" date="2016-07" db="EMBL/GenBank/DDBJ databases">
        <title>Draft genome of the white-rot fungus Obba rivulosa 3A-2.</title>
        <authorList>
            <consortium name="DOE Joint Genome Institute"/>
            <person name="Miettinen O."/>
            <person name="Riley R."/>
            <person name="Acob R."/>
            <person name="Barry K."/>
            <person name="Cullen D."/>
            <person name="De Vries R."/>
            <person name="Hainaut M."/>
            <person name="Hatakka A."/>
            <person name="Henrissat B."/>
            <person name="Hilden K."/>
            <person name="Kuo R."/>
            <person name="Labutti K."/>
            <person name="Lipzen A."/>
            <person name="Makela M.R."/>
            <person name="Sandor L."/>
            <person name="Spatafora J.W."/>
            <person name="Grigoriev I.V."/>
            <person name="Hibbett D.S."/>
        </authorList>
    </citation>
    <scope>NUCLEOTIDE SEQUENCE [LARGE SCALE GENOMIC DNA]</scope>
    <source>
        <strain evidence="1 2">3A-2</strain>
    </source>
</reference>
<evidence type="ECO:0000313" key="1">
    <source>
        <dbReference type="EMBL" id="OCH84725.1"/>
    </source>
</evidence>
<dbReference type="OrthoDB" id="190846at2759"/>
<proteinExistence type="predicted"/>
<organism evidence="1 2">
    <name type="scientific">Obba rivulosa</name>
    <dbReference type="NCBI Taxonomy" id="1052685"/>
    <lineage>
        <taxon>Eukaryota</taxon>
        <taxon>Fungi</taxon>
        <taxon>Dikarya</taxon>
        <taxon>Basidiomycota</taxon>
        <taxon>Agaricomycotina</taxon>
        <taxon>Agaricomycetes</taxon>
        <taxon>Polyporales</taxon>
        <taxon>Gelatoporiaceae</taxon>
        <taxon>Obba</taxon>
    </lineage>
</organism>
<evidence type="ECO:0000313" key="2">
    <source>
        <dbReference type="Proteomes" id="UP000250043"/>
    </source>
</evidence>
<protein>
    <submittedName>
        <fullName evidence="1">Uncharacterized protein</fullName>
    </submittedName>
</protein>
<dbReference type="AlphaFoldDB" id="A0A8E2AM23"/>
<name>A0A8E2AM23_9APHY</name>
<keyword evidence="2" id="KW-1185">Reference proteome</keyword>
<gene>
    <name evidence="1" type="ORF">OBBRIDRAFT_839485</name>
</gene>
<dbReference type="Proteomes" id="UP000250043">
    <property type="component" value="Unassembled WGS sequence"/>
</dbReference>
<sequence>MIARPSPSSVIATSFQQVYTRHVQCPSQCPSLPPLGEINAHQTLTLIHAPRRRLVPIRRDEGYRPDTPRGCVYVLERFFSHKEPQKLFRSWAGSASMWIKSHYFSGPHLRACGTIQMR</sequence>
<accession>A0A8E2AM23</accession>